<organism evidence="3 4">
    <name type="scientific">Littorina saxatilis</name>
    <dbReference type="NCBI Taxonomy" id="31220"/>
    <lineage>
        <taxon>Eukaryota</taxon>
        <taxon>Metazoa</taxon>
        <taxon>Spiralia</taxon>
        <taxon>Lophotrochozoa</taxon>
        <taxon>Mollusca</taxon>
        <taxon>Gastropoda</taxon>
        <taxon>Caenogastropoda</taxon>
        <taxon>Littorinimorpha</taxon>
        <taxon>Littorinoidea</taxon>
        <taxon>Littorinidae</taxon>
        <taxon>Littorina</taxon>
    </lineage>
</organism>
<dbReference type="Proteomes" id="UP001374579">
    <property type="component" value="Unassembled WGS sequence"/>
</dbReference>
<protein>
    <recommendedName>
        <fullName evidence="2">SAM domain-containing protein</fullName>
    </recommendedName>
</protein>
<proteinExistence type="predicted"/>
<dbReference type="InterPro" id="IPR013761">
    <property type="entry name" value="SAM/pointed_sf"/>
</dbReference>
<dbReference type="PROSITE" id="PS50105">
    <property type="entry name" value="SAM_DOMAIN"/>
    <property type="match status" value="1"/>
</dbReference>
<feature type="compositionally biased region" description="Low complexity" evidence="1">
    <location>
        <begin position="46"/>
        <end position="62"/>
    </location>
</feature>
<reference evidence="3 4" key="1">
    <citation type="submission" date="2024-02" db="EMBL/GenBank/DDBJ databases">
        <title>Chromosome-scale genome assembly of the rough periwinkle Littorina saxatilis.</title>
        <authorList>
            <person name="De Jode A."/>
            <person name="Faria R."/>
            <person name="Formenti G."/>
            <person name="Sims Y."/>
            <person name="Smith T.P."/>
            <person name="Tracey A."/>
            <person name="Wood J.M.D."/>
            <person name="Zagrodzka Z.B."/>
            <person name="Johannesson K."/>
            <person name="Butlin R.K."/>
            <person name="Leder E.H."/>
        </authorList>
    </citation>
    <scope>NUCLEOTIDE SEQUENCE [LARGE SCALE GENOMIC DNA]</scope>
    <source>
        <strain evidence="3">Snail1</strain>
        <tissue evidence="3">Muscle</tissue>
    </source>
</reference>
<dbReference type="PANTHER" id="PTHR20843">
    <property type="entry name" value="STERILE ALPHA MOTIF DOMAIN CONTAINING PROTEIN 10"/>
    <property type="match status" value="1"/>
</dbReference>
<dbReference type="Pfam" id="PF07647">
    <property type="entry name" value="SAM_2"/>
    <property type="match status" value="1"/>
</dbReference>
<sequence length="185" mass="20093">METEGAEGGGEGGGGSTGVQPQVQIALPEQPPPQDTLQPPGKESVSSTGSACSTGGAAASGAPRKVLKGKPKPLYFWTSADVNKWWRKHGGLCYQLYGDLLTEHDVGGRTLIRMNDIKLEKIGITNVEHRYELMQHILRLRLKHEMADLKNLDQRGVGFDLKLPDPRPAVVPVQHKEREGGKLPS</sequence>
<dbReference type="InterPro" id="IPR052268">
    <property type="entry name" value="SAM_domain-containing_protein"/>
</dbReference>
<dbReference type="GO" id="GO:0007169">
    <property type="term" value="P:cell surface receptor protein tyrosine kinase signaling pathway"/>
    <property type="evidence" value="ECO:0007669"/>
    <property type="project" value="TreeGrafter"/>
</dbReference>
<feature type="region of interest" description="Disordered" evidence="1">
    <location>
        <begin position="1"/>
        <end position="65"/>
    </location>
</feature>
<gene>
    <name evidence="3" type="ORF">V1264_024062</name>
</gene>
<comment type="caution">
    <text evidence="3">The sequence shown here is derived from an EMBL/GenBank/DDBJ whole genome shotgun (WGS) entry which is preliminary data.</text>
</comment>
<feature type="compositionally biased region" description="Gly residues" evidence="1">
    <location>
        <begin position="1"/>
        <end position="17"/>
    </location>
</feature>
<evidence type="ECO:0000313" key="4">
    <source>
        <dbReference type="Proteomes" id="UP001374579"/>
    </source>
</evidence>
<evidence type="ECO:0000313" key="3">
    <source>
        <dbReference type="EMBL" id="KAK7101254.1"/>
    </source>
</evidence>
<dbReference type="Gene3D" id="1.10.150.50">
    <property type="entry name" value="Transcription Factor, Ets-1"/>
    <property type="match status" value="1"/>
</dbReference>
<dbReference type="GO" id="GO:0009898">
    <property type="term" value="C:cytoplasmic side of plasma membrane"/>
    <property type="evidence" value="ECO:0007669"/>
    <property type="project" value="TreeGrafter"/>
</dbReference>
<dbReference type="EMBL" id="JBAMIC010000011">
    <property type="protein sequence ID" value="KAK7101254.1"/>
    <property type="molecule type" value="Genomic_DNA"/>
</dbReference>
<name>A0AAN9GBA6_9CAEN</name>
<evidence type="ECO:0000259" key="2">
    <source>
        <dbReference type="PROSITE" id="PS50105"/>
    </source>
</evidence>
<keyword evidence="4" id="KW-1185">Reference proteome</keyword>
<feature type="domain" description="SAM" evidence="2">
    <location>
        <begin position="77"/>
        <end position="143"/>
    </location>
</feature>
<evidence type="ECO:0000256" key="1">
    <source>
        <dbReference type="SAM" id="MobiDB-lite"/>
    </source>
</evidence>
<dbReference type="InterPro" id="IPR001660">
    <property type="entry name" value="SAM"/>
</dbReference>
<dbReference type="SUPFAM" id="SSF47769">
    <property type="entry name" value="SAM/Pointed domain"/>
    <property type="match status" value="1"/>
</dbReference>
<accession>A0AAN9GBA6</accession>
<dbReference type="SMART" id="SM00454">
    <property type="entry name" value="SAM"/>
    <property type="match status" value="1"/>
</dbReference>
<dbReference type="AlphaFoldDB" id="A0AAN9GBA6"/>
<dbReference type="PANTHER" id="PTHR20843:SF0">
    <property type="entry name" value="PROTEIN AVEUGLE"/>
    <property type="match status" value="1"/>
</dbReference>